<dbReference type="PANTHER" id="PTHR21716:SF21">
    <property type="entry name" value="TRANSPORT PROTEIN YHHT-RELATED"/>
    <property type="match status" value="1"/>
</dbReference>
<dbReference type="EMBL" id="CP132353">
    <property type="protein sequence ID" value="WLS79197.1"/>
    <property type="molecule type" value="Genomic_DNA"/>
</dbReference>
<evidence type="ECO:0000256" key="5">
    <source>
        <dbReference type="ARBA" id="ARBA00023136"/>
    </source>
</evidence>
<dbReference type="NCBIfam" id="NF008930">
    <property type="entry name" value="PRK12287.1"/>
    <property type="match status" value="1"/>
</dbReference>
<keyword evidence="4 6" id="KW-1133">Transmembrane helix</keyword>
<evidence type="ECO:0000256" key="1">
    <source>
        <dbReference type="ARBA" id="ARBA00004141"/>
    </source>
</evidence>
<evidence type="ECO:0000256" key="2">
    <source>
        <dbReference type="ARBA" id="ARBA00009773"/>
    </source>
</evidence>
<comment type="subcellular location">
    <subcellularLocation>
        <location evidence="1">Membrane</location>
        <topology evidence="1">Multi-pass membrane protein</topology>
    </subcellularLocation>
</comment>
<feature type="transmembrane region" description="Helical" evidence="6">
    <location>
        <begin position="62"/>
        <end position="87"/>
    </location>
</feature>
<feature type="transmembrane region" description="Helical" evidence="6">
    <location>
        <begin position="295"/>
        <end position="315"/>
    </location>
</feature>
<evidence type="ECO:0000256" key="3">
    <source>
        <dbReference type="ARBA" id="ARBA00022692"/>
    </source>
</evidence>
<gene>
    <name evidence="7" type="ORF">Q3V30_01375</name>
</gene>
<feature type="transmembrane region" description="Helical" evidence="6">
    <location>
        <begin position="12"/>
        <end position="31"/>
    </location>
</feature>
<dbReference type="InterPro" id="IPR002549">
    <property type="entry name" value="AI-2E-like"/>
</dbReference>
<protein>
    <submittedName>
        <fullName evidence="7">AI-2E family transporter</fullName>
    </submittedName>
</protein>
<comment type="similarity">
    <text evidence="2">Belongs to the autoinducer-2 exporter (AI-2E) (TC 2.A.86) family.</text>
</comment>
<evidence type="ECO:0000313" key="8">
    <source>
        <dbReference type="Proteomes" id="UP001228139"/>
    </source>
</evidence>
<evidence type="ECO:0000256" key="6">
    <source>
        <dbReference type="SAM" id="Phobius"/>
    </source>
</evidence>
<keyword evidence="5 6" id="KW-0472">Membrane</keyword>
<dbReference type="Pfam" id="PF01594">
    <property type="entry name" value="AI-2E_transport"/>
    <property type="match status" value="1"/>
</dbReference>
<dbReference type="Proteomes" id="UP001228139">
    <property type="component" value="Chromosome"/>
</dbReference>
<dbReference type="KEGG" id="epi:Q3V30_01375"/>
<evidence type="ECO:0000313" key="7">
    <source>
        <dbReference type="EMBL" id="WLS79197.1"/>
    </source>
</evidence>
<keyword evidence="8" id="KW-1185">Reference proteome</keyword>
<dbReference type="PANTHER" id="PTHR21716">
    <property type="entry name" value="TRANSMEMBRANE PROTEIN"/>
    <property type="match status" value="1"/>
</dbReference>
<feature type="transmembrane region" description="Helical" evidence="6">
    <location>
        <begin position="140"/>
        <end position="163"/>
    </location>
</feature>
<dbReference type="AlphaFoldDB" id="A0AA50DK13"/>
<feature type="transmembrane region" description="Helical" evidence="6">
    <location>
        <begin position="197"/>
        <end position="218"/>
    </location>
</feature>
<feature type="transmembrane region" description="Helical" evidence="6">
    <location>
        <begin position="224"/>
        <end position="246"/>
    </location>
</feature>
<reference evidence="7 8" key="1">
    <citation type="submission" date="2023-07" db="EMBL/GenBank/DDBJ databases">
        <title>Pathogenic bacteria of pear tree diseases.</title>
        <authorList>
            <person name="Zhang Z."/>
            <person name="He L."/>
            <person name="Huang R."/>
        </authorList>
    </citation>
    <scope>NUCLEOTIDE SEQUENCE [LARGE SCALE GENOMIC DNA]</scope>
    <source>
        <strain evidence="7 8">DE2</strain>
    </source>
</reference>
<accession>A0AA50DK13</accession>
<dbReference type="RefSeq" id="WP_306209761.1">
    <property type="nucleotide sequence ID" value="NZ_CP132353.1"/>
</dbReference>
<keyword evidence="3 6" id="KW-0812">Transmembrane</keyword>
<sequence>MSELQQEKIGQNMLLKMAMLVVILAGIKAASDIMVPFLLAMFLAIVLNPLVTILMRRGVRRGLAIGLVMSGVLICFALLVAMVAGAANEFSDIYPQIRSQLEHKLGIVQHFAATFNINLSTDRMAERLDPNAMMNMATTVLSQFSGAMTNIVLLLMTVVFMLFEVHHLPYKLRFALVNPKIRIAGLHKALKGVTHYLALKTLISLITGASVWLALLLLDVKFALLWGVVAFILNYIPNIGPVIAGIPPLIQALLLNSVYEAALVGTLFIAIHTVFGNMLEPRVMGKGLGLSSLVVFLSLIFWGWLLGPVGMLLSVPLTSVCKILMETTPGGSKLAILLGNGRPKVKRLRVQKTTIDQSPENKIKIGRR</sequence>
<name>A0AA50DK13_9GAMM</name>
<evidence type="ECO:0000256" key="4">
    <source>
        <dbReference type="ARBA" id="ARBA00022989"/>
    </source>
</evidence>
<organism evidence="7 8">
    <name type="scientific">Erwinia pyri</name>
    <dbReference type="NCBI Taxonomy" id="3062598"/>
    <lineage>
        <taxon>Bacteria</taxon>
        <taxon>Pseudomonadati</taxon>
        <taxon>Pseudomonadota</taxon>
        <taxon>Gammaproteobacteria</taxon>
        <taxon>Enterobacterales</taxon>
        <taxon>Erwiniaceae</taxon>
        <taxon>Erwinia</taxon>
    </lineage>
</organism>
<proteinExistence type="inferred from homology"/>
<dbReference type="GO" id="GO:0016020">
    <property type="term" value="C:membrane"/>
    <property type="evidence" value="ECO:0007669"/>
    <property type="project" value="UniProtKB-SubCell"/>
</dbReference>
<feature type="transmembrane region" description="Helical" evidence="6">
    <location>
        <begin position="253"/>
        <end position="275"/>
    </location>
</feature>
<feature type="transmembrane region" description="Helical" evidence="6">
    <location>
        <begin position="37"/>
        <end position="55"/>
    </location>
</feature>
<dbReference type="GO" id="GO:0055085">
    <property type="term" value="P:transmembrane transport"/>
    <property type="evidence" value="ECO:0007669"/>
    <property type="project" value="TreeGrafter"/>
</dbReference>